<name>A0A0A9HX54_ARUDO</name>
<protein>
    <submittedName>
        <fullName evidence="1">Uncharacterized protein</fullName>
    </submittedName>
</protein>
<proteinExistence type="predicted"/>
<accession>A0A0A9HX54</accession>
<reference evidence="1" key="2">
    <citation type="journal article" date="2015" name="Data Brief">
        <title>Shoot transcriptome of the giant reed, Arundo donax.</title>
        <authorList>
            <person name="Barrero R.A."/>
            <person name="Guerrero F.D."/>
            <person name="Moolhuijzen P."/>
            <person name="Goolsby J.A."/>
            <person name="Tidwell J."/>
            <person name="Bellgard S.E."/>
            <person name="Bellgard M.I."/>
        </authorList>
    </citation>
    <scope>NUCLEOTIDE SEQUENCE</scope>
    <source>
        <tissue evidence="1">Shoot tissue taken approximately 20 cm above the soil surface</tissue>
    </source>
</reference>
<dbReference type="EMBL" id="GBRH01160423">
    <property type="protein sequence ID" value="JAE37473.1"/>
    <property type="molecule type" value="Transcribed_RNA"/>
</dbReference>
<reference evidence="1" key="1">
    <citation type="submission" date="2014-09" db="EMBL/GenBank/DDBJ databases">
        <authorList>
            <person name="Magalhaes I.L.F."/>
            <person name="Oliveira U."/>
            <person name="Santos F.R."/>
            <person name="Vidigal T.H.D.A."/>
            <person name="Brescovit A.D."/>
            <person name="Santos A.J."/>
        </authorList>
    </citation>
    <scope>NUCLEOTIDE SEQUENCE</scope>
    <source>
        <tissue evidence="1">Shoot tissue taken approximately 20 cm above the soil surface</tissue>
    </source>
</reference>
<organism evidence="1">
    <name type="scientific">Arundo donax</name>
    <name type="common">Giant reed</name>
    <name type="synonym">Donax arundinaceus</name>
    <dbReference type="NCBI Taxonomy" id="35708"/>
    <lineage>
        <taxon>Eukaryota</taxon>
        <taxon>Viridiplantae</taxon>
        <taxon>Streptophyta</taxon>
        <taxon>Embryophyta</taxon>
        <taxon>Tracheophyta</taxon>
        <taxon>Spermatophyta</taxon>
        <taxon>Magnoliopsida</taxon>
        <taxon>Liliopsida</taxon>
        <taxon>Poales</taxon>
        <taxon>Poaceae</taxon>
        <taxon>PACMAD clade</taxon>
        <taxon>Arundinoideae</taxon>
        <taxon>Arundineae</taxon>
        <taxon>Arundo</taxon>
    </lineage>
</organism>
<sequence>MSIYIKKIGSSKGHLINRIQLLTVAKRIARRKLVPRTPIYAG</sequence>
<dbReference type="AlphaFoldDB" id="A0A0A9HX54"/>
<evidence type="ECO:0000313" key="1">
    <source>
        <dbReference type="EMBL" id="JAE37473.1"/>
    </source>
</evidence>